<evidence type="ECO:0000313" key="5">
    <source>
        <dbReference type="EMBL" id="ROT34547.1"/>
    </source>
</evidence>
<protein>
    <submittedName>
        <fullName evidence="5">Glutathione S-transferase Ure2-like protein</fullName>
    </submittedName>
</protein>
<dbReference type="InterPro" id="IPR004046">
    <property type="entry name" value="GST_C"/>
</dbReference>
<dbReference type="Pfam" id="PF00043">
    <property type="entry name" value="GST_C"/>
    <property type="match status" value="1"/>
</dbReference>
<dbReference type="InterPro" id="IPR010987">
    <property type="entry name" value="Glutathione-S-Trfase_C-like"/>
</dbReference>
<dbReference type="STRING" id="1314773.A0A3N2PJ26"/>
<dbReference type="SFLD" id="SFLDS00019">
    <property type="entry name" value="Glutathione_Transferase_(cytos"/>
    <property type="match status" value="1"/>
</dbReference>
<gene>
    <name evidence="5" type="ORF">SODALDRAFT_329800</name>
</gene>
<dbReference type="InterPro" id="IPR040079">
    <property type="entry name" value="Glutathione_S-Trfase"/>
</dbReference>
<dbReference type="InterPro" id="IPR036282">
    <property type="entry name" value="Glutathione-S-Trfase_C_sf"/>
</dbReference>
<evidence type="ECO:0000313" key="6">
    <source>
        <dbReference type="Proteomes" id="UP000272025"/>
    </source>
</evidence>
<name>A0A3N2PJ26_SODAK</name>
<dbReference type="Gene3D" id="1.20.1050.130">
    <property type="match status" value="1"/>
</dbReference>
<accession>A0A3N2PJ26</accession>
<feature type="domain" description="GST C-terminal" evidence="4">
    <location>
        <begin position="92"/>
        <end position="219"/>
    </location>
</feature>
<feature type="domain" description="GST N-terminal" evidence="3">
    <location>
        <begin position="4"/>
        <end position="85"/>
    </location>
</feature>
<dbReference type="Proteomes" id="UP000272025">
    <property type="component" value="Unassembled WGS sequence"/>
</dbReference>
<dbReference type="GO" id="GO:0016740">
    <property type="term" value="F:transferase activity"/>
    <property type="evidence" value="ECO:0007669"/>
    <property type="project" value="UniProtKB-KW"/>
</dbReference>
<keyword evidence="5" id="KW-0808">Transferase</keyword>
<dbReference type="PROSITE" id="PS50404">
    <property type="entry name" value="GST_NTER"/>
    <property type="match status" value="1"/>
</dbReference>
<dbReference type="RefSeq" id="XP_028462353.1">
    <property type="nucleotide sequence ID" value="XM_028611047.1"/>
</dbReference>
<dbReference type="PANTHER" id="PTHR44051">
    <property type="entry name" value="GLUTATHIONE S-TRANSFERASE-RELATED"/>
    <property type="match status" value="1"/>
</dbReference>
<dbReference type="PROSITE" id="PS50405">
    <property type="entry name" value="GST_CTER"/>
    <property type="match status" value="1"/>
</dbReference>
<dbReference type="Pfam" id="PF02798">
    <property type="entry name" value="GST_N"/>
    <property type="match status" value="1"/>
</dbReference>
<dbReference type="CDD" id="cd03048">
    <property type="entry name" value="GST_N_Ure2p_like"/>
    <property type="match status" value="1"/>
</dbReference>
<organism evidence="5 6">
    <name type="scientific">Sodiomyces alkalinus (strain CBS 110278 / VKM F-3762 / F11)</name>
    <name type="common">Alkaliphilic filamentous fungus</name>
    <dbReference type="NCBI Taxonomy" id="1314773"/>
    <lineage>
        <taxon>Eukaryota</taxon>
        <taxon>Fungi</taxon>
        <taxon>Dikarya</taxon>
        <taxon>Ascomycota</taxon>
        <taxon>Pezizomycotina</taxon>
        <taxon>Sordariomycetes</taxon>
        <taxon>Hypocreomycetidae</taxon>
        <taxon>Glomerellales</taxon>
        <taxon>Plectosphaerellaceae</taxon>
        <taxon>Sodiomyces</taxon>
    </lineage>
</organism>
<dbReference type="EMBL" id="ML119069">
    <property type="protein sequence ID" value="ROT34547.1"/>
    <property type="molecule type" value="Genomic_DNA"/>
</dbReference>
<dbReference type="InterPro" id="IPR004045">
    <property type="entry name" value="Glutathione_S-Trfase_N"/>
</dbReference>
<evidence type="ECO:0000256" key="1">
    <source>
        <dbReference type="ARBA" id="ARBA00007409"/>
    </source>
</evidence>
<comment type="similarity">
    <text evidence="1 2">Belongs to the GST superfamily.</text>
</comment>
<dbReference type="InterPro" id="IPR036249">
    <property type="entry name" value="Thioredoxin-like_sf"/>
</dbReference>
<evidence type="ECO:0000256" key="2">
    <source>
        <dbReference type="RuleBase" id="RU003494"/>
    </source>
</evidence>
<dbReference type="SUPFAM" id="SSF52833">
    <property type="entry name" value="Thioredoxin-like"/>
    <property type="match status" value="1"/>
</dbReference>
<dbReference type="GeneID" id="39579525"/>
<dbReference type="OrthoDB" id="422574at2759"/>
<dbReference type="SFLD" id="SFLDG01151">
    <property type="entry name" value="Main.2:_Nu-like"/>
    <property type="match status" value="1"/>
</dbReference>
<evidence type="ECO:0000259" key="3">
    <source>
        <dbReference type="PROSITE" id="PS50404"/>
    </source>
</evidence>
<dbReference type="AlphaFoldDB" id="A0A3N2PJ26"/>
<dbReference type="SFLD" id="SFLDG00358">
    <property type="entry name" value="Main_(cytGST)"/>
    <property type="match status" value="1"/>
</dbReference>
<dbReference type="PANTHER" id="PTHR44051:SF23">
    <property type="entry name" value="GLUTATHIONE S-TRANSFERASE-LIKE PROTEIN TPCF"/>
    <property type="match status" value="1"/>
</dbReference>
<dbReference type="SUPFAM" id="SSF47616">
    <property type="entry name" value="GST C-terminal domain-like"/>
    <property type="match status" value="1"/>
</dbReference>
<sequence>MSSLKPIKVWGKGGPNPPKVAIVMEELGLPYEVVPVPFTDVKKPEYLAINPNGRLPAIHDPNTDMTLWESGAIIEYLAEKYDTDHRISFPRGTAEAYESMQYQYFQASGQGPYFGQATWFKKFHPEQVPSALERYIKEMHRVTGVLENILASKKASAGQDRTWLVGGKYSLADLSFISWINVVTVIFDKSDYNLEDYLNVKDWVDRMLERPAVKTALGK</sequence>
<evidence type="ECO:0000259" key="4">
    <source>
        <dbReference type="PROSITE" id="PS50405"/>
    </source>
</evidence>
<keyword evidence="6" id="KW-1185">Reference proteome</keyword>
<proteinExistence type="inferred from homology"/>
<reference evidence="5 6" key="1">
    <citation type="journal article" date="2018" name="Mol. Ecol.">
        <title>The obligate alkalophilic soda-lake fungus Sodiomyces alkalinus has shifted to a protein diet.</title>
        <authorList>
            <person name="Grum-Grzhimaylo A.A."/>
            <person name="Falkoski D.L."/>
            <person name="van den Heuvel J."/>
            <person name="Valero-Jimenez C.A."/>
            <person name="Min B."/>
            <person name="Choi I.G."/>
            <person name="Lipzen A."/>
            <person name="Daum C.G."/>
            <person name="Aanen D.K."/>
            <person name="Tsang A."/>
            <person name="Henrissat B."/>
            <person name="Bilanenko E.N."/>
            <person name="de Vries R.P."/>
            <person name="van Kan J.A.L."/>
            <person name="Grigoriev I.V."/>
            <person name="Debets A.J.M."/>
        </authorList>
    </citation>
    <scope>NUCLEOTIDE SEQUENCE [LARGE SCALE GENOMIC DNA]</scope>
    <source>
        <strain evidence="5 6">F11</strain>
    </source>
</reference>